<keyword evidence="6" id="KW-0408">Iron</keyword>
<gene>
    <name evidence="13" type="ORF">SAMN05661044_02675</name>
</gene>
<dbReference type="InterPro" id="IPR000531">
    <property type="entry name" value="Beta-barrel_TonB"/>
</dbReference>
<dbReference type="Pfam" id="PF13715">
    <property type="entry name" value="CarbopepD_reg_2"/>
    <property type="match status" value="1"/>
</dbReference>
<protein>
    <submittedName>
        <fullName evidence="13">TonB-linked outer membrane protein, SusC/RagA family</fullName>
    </submittedName>
</protein>
<evidence type="ECO:0000256" key="11">
    <source>
        <dbReference type="RuleBase" id="RU003357"/>
    </source>
</evidence>
<proteinExistence type="inferred from homology"/>
<evidence type="ECO:0000256" key="5">
    <source>
        <dbReference type="ARBA" id="ARBA00022692"/>
    </source>
</evidence>
<dbReference type="InterPro" id="IPR023997">
    <property type="entry name" value="TonB-dep_OMP_SusC/RagA_CS"/>
</dbReference>
<dbReference type="Pfam" id="PF00593">
    <property type="entry name" value="TonB_dep_Rec_b-barrel"/>
    <property type="match status" value="1"/>
</dbReference>
<organism evidence="13 14">
    <name type="scientific">Olivibacter domesticus</name>
    <name type="common">Pseudosphingobacterium domesticum</name>
    <dbReference type="NCBI Taxonomy" id="407022"/>
    <lineage>
        <taxon>Bacteria</taxon>
        <taxon>Pseudomonadati</taxon>
        <taxon>Bacteroidota</taxon>
        <taxon>Sphingobacteriia</taxon>
        <taxon>Sphingobacteriales</taxon>
        <taxon>Sphingobacteriaceae</taxon>
        <taxon>Olivibacter</taxon>
    </lineage>
</organism>
<dbReference type="InterPro" id="IPR008969">
    <property type="entry name" value="CarboxyPept-like_regulatory"/>
</dbReference>
<dbReference type="GO" id="GO:0006826">
    <property type="term" value="P:iron ion transport"/>
    <property type="evidence" value="ECO:0007669"/>
    <property type="project" value="UniProtKB-KW"/>
</dbReference>
<dbReference type="Pfam" id="PF07660">
    <property type="entry name" value="STN"/>
    <property type="match status" value="1"/>
</dbReference>
<keyword evidence="2 10" id="KW-0813">Transport</keyword>
<dbReference type="InterPro" id="IPR012910">
    <property type="entry name" value="Plug_dom"/>
</dbReference>
<evidence type="ECO:0000256" key="9">
    <source>
        <dbReference type="ARBA" id="ARBA00023237"/>
    </source>
</evidence>
<keyword evidence="9 10" id="KW-0998">Cell outer membrane</keyword>
<sequence length="1199" mass="131292">MKSKSFGKRCRNGIRYFTFCKIFLFMNASGSKIYEILFTIQLRMKLTFSLMLLLVMGANASGLAQKVTLSMIKAKPEQVFAEIRKQTDYRFLYSEEVIGKLATVTIDVKDASIREVLDHLTKSHQLSYKIVGNTVSLKTAPSKNIFSNVSPSQEGVNLVGTVKDEKNNPLPGASIKVKNLAGRATTANNDGQFNLLIPKGSTIVVSYLGYKTQEIPLGASNTLHVVLTEDGSELDEVVVVGYGTQTRKETTGSLSSVKGEKLSALPVQSFDASLGGRATGVQITASGGVVNQAPVFKIRGTNSLSLSSYPLIVVDGVPTFTNDNESGPSYAANNPLSSINPADIESIDIAKDAAATSIYGSRAANGVVFITTKKGKSGNAKVNYDTWFGITKANRLPSLLNAEQYIEIKNESLQNDGTYDPETNYYGLSYDADGQPINTRWYDYIYQTGFSQNHNLSISGANEKTNYYGSVGYTAQDGIFKENGFNRKSALFNVDNKTTEWLHLGAKINYVNENNLSAMSTGAGGSNFQSSSSSGAMSRLALINAPIVSPFNNDGSYNSTANGFLGLQDNAGHLNQSRLGFYNPLISLENNYSNNKVNQIQSNAYIQVMPLPWLSLRSIYGIDYRYMTFNNYFSPLSGEAISSNGRASSVNFNRERWVWTNTITANKSFGDHSLNLLLGQEQQKTKGDQFGLEREGQTDPYYSNIQGGWQNIFEYETDNQIIDNYLFSLFSRVQYDFHKRYFFTANYRQDEYSALGLNNKKGTFWGLSGGWDVSQEGFWTNIGLDNTFSNFKVRASYGKVGNVGGLNDFGALNTYSAILYGGQSGLAYTATGNPNLQWETSKKTDLGINFGLLQDRLIGEVAYYKNSIDGLIFGVPLPPSAGIPNTTNGSVTNNIIMQNVGEMYNQGVEISLSGSPVVGNAFTWNSSFNITTNKNRVVSLTNGVPSIITGTLDGMTITMPGYAAGMLYAVRTAGVDAQTGRRIFLDGNGNKVFYQQAITSDNGVTHQWEYEDGSEAPAITPAADAVPYKTTAPKVFGGWDNTFRFNGFELNILLTYQLGGYMMNGTQGTMRDLRFWNNSTDMLRRWRNPGDITDIPRVVNSDNVSNGNTLPLDANINSTDFLRLKNVLLAYNFPASLLTKLHVSSLRVYASGQNLALLTKYSGLDPEVSTNANVAIRQGIDKNQAPNARTITFGLNVGF</sequence>
<dbReference type="InterPro" id="IPR036942">
    <property type="entry name" value="Beta-barrel_TonB_sf"/>
</dbReference>
<evidence type="ECO:0000313" key="14">
    <source>
        <dbReference type="Proteomes" id="UP000199421"/>
    </source>
</evidence>
<comment type="similarity">
    <text evidence="10 11">Belongs to the TonB-dependent receptor family.</text>
</comment>
<evidence type="ECO:0000256" key="1">
    <source>
        <dbReference type="ARBA" id="ARBA00004571"/>
    </source>
</evidence>
<dbReference type="SUPFAM" id="SSF56935">
    <property type="entry name" value="Porins"/>
    <property type="match status" value="1"/>
</dbReference>
<dbReference type="OrthoDB" id="9768177at2"/>
<evidence type="ECO:0000256" key="8">
    <source>
        <dbReference type="ARBA" id="ARBA00023136"/>
    </source>
</evidence>
<feature type="domain" description="Secretin/TonB short N-terminal" evidence="12">
    <location>
        <begin position="89"/>
        <end position="140"/>
    </location>
</feature>
<dbReference type="Pfam" id="PF07715">
    <property type="entry name" value="Plug"/>
    <property type="match status" value="1"/>
</dbReference>
<dbReference type="InterPro" id="IPR039426">
    <property type="entry name" value="TonB-dep_rcpt-like"/>
</dbReference>
<evidence type="ECO:0000256" key="6">
    <source>
        <dbReference type="ARBA" id="ARBA00023004"/>
    </source>
</evidence>
<accession>A0A1H7QPI6</accession>
<evidence type="ECO:0000313" key="13">
    <source>
        <dbReference type="EMBL" id="SEL49833.1"/>
    </source>
</evidence>
<evidence type="ECO:0000256" key="10">
    <source>
        <dbReference type="PROSITE-ProRule" id="PRU01360"/>
    </source>
</evidence>
<dbReference type="Proteomes" id="UP000199421">
    <property type="component" value="Unassembled WGS sequence"/>
</dbReference>
<evidence type="ECO:0000256" key="2">
    <source>
        <dbReference type="ARBA" id="ARBA00022448"/>
    </source>
</evidence>
<keyword evidence="3 10" id="KW-1134">Transmembrane beta strand</keyword>
<dbReference type="NCBIfam" id="TIGR04056">
    <property type="entry name" value="OMP_RagA_SusC"/>
    <property type="match status" value="1"/>
</dbReference>
<dbReference type="Gene3D" id="2.40.170.20">
    <property type="entry name" value="TonB-dependent receptor, beta-barrel domain"/>
    <property type="match status" value="1"/>
</dbReference>
<dbReference type="NCBIfam" id="TIGR04057">
    <property type="entry name" value="SusC_RagA_signa"/>
    <property type="match status" value="1"/>
</dbReference>
<keyword evidence="7 11" id="KW-0798">TonB box</keyword>
<dbReference type="SUPFAM" id="SSF49464">
    <property type="entry name" value="Carboxypeptidase regulatory domain-like"/>
    <property type="match status" value="1"/>
</dbReference>
<keyword evidence="4" id="KW-0406">Ion transport</keyword>
<dbReference type="Gene3D" id="2.60.40.1120">
    <property type="entry name" value="Carboxypeptidase-like, regulatory domain"/>
    <property type="match status" value="1"/>
</dbReference>
<reference evidence="14" key="1">
    <citation type="submission" date="2016-10" db="EMBL/GenBank/DDBJ databases">
        <authorList>
            <person name="Varghese N."/>
            <person name="Submissions S."/>
        </authorList>
    </citation>
    <scope>NUCLEOTIDE SEQUENCE [LARGE SCALE GENOMIC DNA]</scope>
    <source>
        <strain evidence="14">DSM 18733</strain>
    </source>
</reference>
<keyword evidence="5 10" id="KW-0812">Transmembrane</keyword>
<keyword evidence="14" id="KW-1185">Reference proteome</keyword>
<dbReference type="STRING" id="407022.SAMN05661044_02675"/>
<dbReference type="AlphaFoldDB" id="A0A1H7QPI6"/>
<evidence type="ECO:0000256" key="4">
    <source>
        <dbReference type="ARBA" id="ARBA00022496"/>
    </source>
</evidence>
<dbReference type="Gene3D" id="2.170.130.10">
    <property type="entry name" value="TonB-dependent receptor, plug domain"/>
    <property type="match status" value="1"/>
</dbReference>
<comment type="subcellular location">
    <subcellularLocation>
        <location evidence="1 10">Cell outer membrane</location>
        <topology evidence="1 10">Multi-pass membrane protein</topology>
    </subcellularLocation>
</comment>
<dbReference type="PROSITE" id="PS52016">
    <property type="entry name" value="TONB_DEPENDENT_REC_3"/>
    <property type="match status" value="1"/>
</dbReference>
<dbReference type="InterPro" id="IPR037066">
    <property type="entry name" value="Plug_dom_sf"/>
</dbReference>
<evidence type="ECO:0000256" key="3">
    <source>
        <dbReference type="ARBA" id="ARBA00022452"/>
    </source>
</evidence>
<dbReference type="SMART" id="SM00965">
    <property type="entry name" value="STN"/>
    <property type="match status" value="1"/>
</dbReference>
<keyword evidence="8 10" id="KW-0472">Membrane</keyword>
<dbReference type="InterPro" id="IPR011662">
    <property type="entry name" value="Secretin/TonB_short_N"/>
</dbReference>
<keyword evidence="4" id="KW-0410">Iron transport</keyword>
<evidence type="ECO:0000259" key="12">
    <source>
        <dbReference type="SMART" id="SM00965"/>
    </source>
</evidence>
<dbReference type="EMBL" id="FOAF01000002">
    <property type="protein sequence ID" value="SEL49833.1"/>
    <property type="molecule type" value="Genomic_DNA"/>
</dbReference>
<evidence type="ECO:0000256" key="7">
    <source>
        <dbReference type="ARBA" id="ARBA00023077"/>
    </source>
</evidence>
<name>A0A1H7QPI6_OLID1</name>
<dbReference type="InterPro" id="IPR023996">
    <property type="entry name" value="TonB-dep_OMP_SusC/RagA"/>
</dbReference>
<dbReference type="GO" id="GO:0009279">
    <property type="term" value="C:cell outer membrane"/>
    <property type="evidence" value="ECO:0007669"/>
    <property type="project" value="UniProtKB-SubCell"/>
</dbReference>